<comment type="caution">
    <text evidence="1">The sequence shown here is derived from an EMBL/GenBank/DDBJ whole genome shotgun (WGS) entry which is preliminary data.</text>
</comment>
<keyword evidence="2" id="KW-1185">Reference proteome</keyword>
<dbReference type="EMBL" id="NRRY01000003">
    <property type="protein sequence ID" value="MBK1617381.1"/>
    <property type="molecule type" value="Genomic_DNA"/>
</dbReference>
<evidence type="ECO:0000313" key="1">
    <source>
        <dbReference type="EMBL" id="MBK1617381.1"/>
    </source>
</evidence>
<accession>A0A9X0W5X7</accession>
<dbReference type="InterPro" id="IPR009057">
    <property type="entry name" value="Homeodomain-like_sf"/>
</dbReference>
<dbReference type="RefSeq" id="WP_200238296.1">
    <property type="nucleotide sequence ID" value="NZ_NRRY01000003.1"/>
</dbReference>
<evidence type="ECO:0008006" key="3">
    <source>
        <dbReference type="Google" id="ProtNLM"/>
    </source>
</evidence>
<dbReference type="AlphaFoldDB" id="A0A9X0W5X7"/>
<gene>
    <name evidence="1" type="ORF">CKO42_02705</name>
</gene>
<proteinExistence type="predicted"/>
<dbReference type="Pfam" id="PF04255">
    <property type="entry name" value="DUF433"/>
    <property type="match status" value="1"/>
</dbReference>
<reference evidence="1 2" key="1">
    <citation type="journal article" date="2020" name="Microorganisms">
        <title>Osmotic Adaptation and Compatible Solute Biosynthesis of Phototrophic Bacteria as Revealed from Genome Analyses.</title>
        <authorList>
            <person name="Imhoff J.F."/>
            <person name="Rahn T."/>
            <person name="Kunzel S."/>
            <person name="Keller A."/>
            <person name="Neulinger S.C."/>
        </authorList>
    </citation>
    <scope>NUCLEOTIDE SEQUENCE [LARGE SCALE GENOMIC DNA]</scope>
    <source>
        <strain evidence="1 2">DSM 25653</strain>
    </source>
</reference>
<protein>
    <recommendedName>
        <fullName evidence="3">DUF433 domain-containing protein</fullName>
    </recommendedName>
</protein>
<dbReference type="SUPFAM" id="SSF46689">
    <property type="entry name" value="Homeodomain-like"/>
    <property type="match status" value="1"/>
</dbReference>
<evidence type="ECO:0000313" key="2">
    <source>
        <dbReference type="Proteomes" id="UP001138768"/>
    </source>
</evidence>
<dbReference type="Gene3D" id="1.10.10.10">
    <property type="entry name" value="Winged helix-like DNA-binding domain superfamily/Winged helix DNA-binding domain"/>
    <property type="match status" value="1"/>
</dbReference>
<dbReference type="InterPro" id="IPR007367">
    <property type="entry name" value="DUF433"/>
</dbReference>
<organism evidence="1 2">
    <name type="scientific">Lamprobacter modestohalophilus</name>
    <dbReference type="NCBI Taxonomy" id="1064514"/>
    <lineage>
        <taxon>Bacteria</taxon>
        <taxon>Pseudomonadati</taxon>
        <taxon>Pseudomonadota</taxon>
        <taxon>Gammaproteobacteria</taxon>
        <taxon>Chromatiales</taxon>
        <taxon>Chromatiaceae</taxon>
        <taxon>Lamprobacter</taxon>
    </lineage>
</organism>
<sequence>MSYPELDRMTLDPGKMGGKPCIRGIRITVGTMTGLLAAGESIDSVLGQLLAK</sequence>
<name>A0A9X0W5X7_9GAMM</name>
<dbReference type="Proteomes" id="UP001138768">
    <property type="component" value="Unassembled WGS sequence"/>
</dbReference>
<dbReference type="InterPro" id="IPR036388">
    <property type="entry name" value="WH-like_DNA-bd_sf"/>
</dbReference>